<accession>A0AAW8B112</accession>
<dbReference type="InterPro" id="IPR005248">
    <property type="entry name" value="NadD/NMNAT"/>
</dbReference>
<dbReference type="Gene3D" id="3.40.50.620">
    <property type="entry name" value="HUPs"/>
    <property type="match status" value="1"/>
</dbReference>
<comment type="function">
    <text evidence="1 11">Catalyzes the reversible adenylation of nicotinate mononucleotide (NaMN) to nicotinic acid adenine dinucleotide (NaAD).</text>
</comment>
<evidence type="ECO:0000256" key="5">
    <source>
        <dbReference type="ARBA" id="ARBA00022679"/>
    </source>
</evidence>
<comment type="similarity">
    <text evidence="3 11">Belongs to the NadD family.</text>
</comment>
<evidence type="ECO:0000256" key="3">
    <source>
        <dbReference type="ARBA" id="ARBA00009014"/>
    </source>
</evidence>
<keyword evidence="5 11" id="KW-0808">Transferase</keyword>
<keyword evidence="8 11" id="KW-0067">ATP-binding</keyword>
<reference evidence="13" key="2">
    <citation type="submission" date="2023-08" db="EMBL/GenBank/DDBJ databases">
        <authorList>
            <person name="Luo J."/>
        </authorList>
    </citation>
    <scope>NUCLEOTIDE SEQUENCE</scope>
    <source>
        <strain evidence="13">DSM 25064</strain>
    </source>
</reference>
<evidence type="ECO:0000256" key="9">
    <source>
        <dbReference type="ARBA" id="ARBA00023027"/>
    </source>
</evidence>
<dbReference type="HAMAP" id="MF_00244">
    <property type="entry name" value="NaMN_adenylyltr"/>
    <property type="match status" value="1"/>
</dbReference>
<dbReference type="NCBIfam" id="NF000839">
    <property type="entry name" value="PRK00071.1-1"/>
    <property type="match status" value="1"/>
</dbReference>
<evidence type="ECO:0000313" key="13">
    <source>
        <dbReference type="EMBL" id="MDP1520275.1"/>
    </source>
</evidence>
<protein>
    <recommendedName>
        <fullName evidence="11">Probable nicotinate-nucleotide adenylyltransferase</fullName>
        <ecNumber evidence="11">2.7.7.18</ecNumber>
    </recommendedName>
    <alternativeName>
        <fullName evidence="11">Deamido-NAD(+) diphosphorylase</fullName>
    </alternativeName>
    <alternativeName>
        <fullName evidence="11">Deamido-NAD(+) pyrophosphorylase</fullName>
    </alternativeName>
    <alternativeName>
        <fullName evidence="11">Nicotinate mononucleotide adenylyltransferase</fullName>
        <shortName evidence="11">NaMN adenylyltransferase</shortName>
    </alternativeName>
</protein>
<feature type="domain" description="Cytidyltransferase-like" evidence="12">
    <location>
        <begin position="15"/>
        <end position="193"/>
    </location>
</feature>
<comment type="pathway">
    <text evidence="2 11">Cofactor biosynthesis; NAD(+) biosynthesis; deamido-NAD(+) from nicotinate D-ribonucleotide: step 1/1.</text>
</comment>
<evidence type="ECO:0000256" key="11">
    <source>
        <dbReference type="HAMAP-Rule" id="MF_00244"/>
    </source>
</evidence>
<organism evidence="13 14">
    <name type="scientific">Porticoccus litoralis</name>
    <dbReference type="NCBI Taxonomy" id="434086"/>
    <lineage>
        <taxon>Bacteria</taxon>
        <taxon>Pseudomonadati</taxon>
        <taxon>Pseudomonadota</taxon>
        <taxon>Gammaproteobacteria</taxon>
        <taxon>Cellvibrionales</taxon>
        <taxon>Porticoccaceae</taxon>
        <taxon>Porticoccus</taxon>
    </lineage>
</organism>
<evidence type="ECO:0000256" key="2">
    <source>
        <dbReference type="ARBA" id="ARBA00005019"/>
    </source>
</evidence>
<name>A0AAW8B112_9GAMM</name>
<reference evidence="13" key="1">
    <citation type="journal article" date="2010" name="Int. J. Syst. Evol. Microbiol.">
        <title>Porticoccus litoralis gen. nov., sp. nov., a gammaproteobacterium isolated from the Yellow Sea.</title>
        <authorList>
            <person name="Oh H.M."/>
            <person name="Kim H."/>
            <person name="Kim K.M."/>
            <person name="Min G.S."/>
            <person name="Cho J.C."/>
        </authorList>
    </citation>
    <scope>NUCLEOTIDE SEQUENCE</scope>
    <source>
        <strain evidence="13">DSM 25064</strain>
    </source>
</reference>
<dbReference type="AlphaFoldDB" id="A0AAW8B112"/>
<evidence type="ECO:0000256" key="8">
    <source>
        <dbReference type="ARBA" id="ARBA00022840"/>
    </source>
</evidence>
<dbReference type="GO" id="GO:0005524">
    <property type="term" value="F:ATP binding"/>
    <property type="evidence" value="ECO:0007669"/>
    <property type="project" value="UniProtKB-KW"/>
</dbReference>
<dbReference type="CDD" id="cd02165">
    <property type="entry name" value="NMNAT"/>
    <property type="match status" value="1"/>
</dbReference>
<evidence type="ECO:0000256" key="4">
    <source>
        <dbReference type="ARBA" id="ARBA00022642"/>
    </source>
</evidence>
<dbReference type="NCBIfam" id="TIGR00125">
    <property type="entry name" value="cyt_tran_rel"/>
    <property type="match status" value="1"/>
</dbReference>
<dbReference type="InterPro" id="IPR014729">
    <property type="entry name" value="Rossmann-like_a/b/a_fold"/>
</dbReference>
<dbReference type="PANTHER" id="PTHR39321:SF3">
    <property type="entry name" value="PHOSPHOPANTETHEINE ADENYLYLTRANSFERASE"/>
    <property type="match status" value="1"/>
</dbReference>
<dbReference type="NCBIfam" id="NF000840">
    <property type="entry name" value="PRK00071.1-3"/>
    <property type="match status" value="1"/>
</dbReference>
<dbReference type="Proteomes" id="UP001178354">
    <property type="component" value="Unassembled WGS sequence"/>
</dbReference>
<keyword evidence="4 11" id="KW-0662">Pyridine nucleotide biosynthesis</keyword>
<evidence type="ECO:0000256" key="7">
    <source>
        <dbReference type="ARBA" id="ARBA00022741"/>
    </source>
</evidence>
<evidence type="ECO:0000256" key="1">
    <source>
        <dbReference type="ARBA" id="ARBA00002324"/>
    </source>
</evidence>
<evidence type="ECO:0000256" key="6">
    <source>
        <dbReference type="ARBA" id="ARBA00022695"/>
    </source>
</evidence>
<comment type="catalytic activity">
    <reaction evidence="10 11">
        <text>nicotinate beta-D-ribonucleotide + ATP + H(+) = deamido-NAD(+) + diphosphate</text>
        <dbReference type="Rhea" id="RHEA:22860"/>
        <dbReference type="ChEBI" id="CHEBI:15378"/>
        <dbReference type="ChEBI" id="CHEBI:30616"/>
        <dbReference type="ChEBI" id="CHEBI:33019"/>
        <dbReference type="ChEBI" id="CHEBI:57502"/>
        <dbReference type="ChEBI" id="CHEBI:58437"/>
        <dbReference type="EC" id="2.7.7.18"/>
    </reaction>
</comment>
<gene>
    <name evidence="11 13" type="primary">nadD</name>
    <name evidence="13" type="ORF">Q8A57_04765</name>
</gene>
<keyword evidence="6 11" id="KW-0548">Nucleotidyltransferase</keyword>
<evidence type="ECO:0000313" key="14">
    <source>
        <dbReference type="Proteomes" id="UP001178354"/>
    </source>
</evidence>
<evidence type="ECO:0000259" key="12">
    <source>
        <dbReference type="Pfam" id="PF01467"/>
    </source>
</evidence>
<evidence type="ECO:0000256" key="10">
    <source>
        <dbReference type="ARBA" id="ARBA00048721"/>
    </source>
</evidence>
<dbReference type="NCBIfam" id="TIGR00482">
    <property type="entry name" value="nicotinate (nicotinamide) nucleotide adenylyltransferase"/>
    <property type="match status" value="1"/>
</dbReference>
<dbReference type="GO" id="GO:0009435">
    <property type="term" value="P:NAD+ biosynthetic process"/>
    <property type="evidence" value="ECO:0007669"/>
    <property type="project" value="UniProtKB-UniRule"/>
</dbReference>
<keyword evidence="9 11" id="KW-0520">NAD</keyword>
<dbReference type="PANTHER" id="PTHR39321">
    <property type="entry name" value="NICOTINATE-NUCLEOTIDE ADENYLYLTRANSFERASE-RELATED"/>
    <property type="match status" value="1"/>
</dbReference>
<dbReference type="GO" id="GO:0004515">
    <property type="term" value="F:nicotinate-nucleotide adenylyltransferase activity"/>
    <property type="evidence" value="ECO:0007669"/>
    <property type="project" value="UniProtKB-UniRule"/>
</dbReference>
<dbReference type="EMBL" id="JAUUUU010000002">
    <property type="protein sequence ID" value="MDP1520275.1"/>
    <property type="molecule type" value="Genomic_DNA"/>
</dbReference>
<comment type="caution">
    <text evidence="13">The sequence shown here is derived from an EMBL/GenBank/DDBJ whole genome shotgun (WGS) entry which is preliminary data.</text>
</comment>
<keyword evidence="14" id="KW-1185">Reference proteome</keyword>
<dbReference type="InterPro" id="IPR004821">
    <property type="entry name" value="Cyt_trans-like"/>
</dbReference>
<dbReference type="Pfam" id="PF01467">
    <property type="entry name" value="CTP_transf_like"/>
    <property type="match status" value="1"/>
</dbReference>
<dbReference type="RefSeq" id="WP_305169842.1">
    <property type="nucleotide sequence ID" value="NZ_JAUUUU010000002.1"/>
</dbReference>
<proteinExistence type="inferred from homology"/>
<sequence>MNDLSPEFQDTGIGIFGGTFDPVHIGHLRTALELKYTLGLAEMRMIPSARPPHRAQPQTSADHRLTMLKRGLGDEPGMVADDRELRREGPSFTLDTLLEIRSEVGPDTPLCLCIGMDALGELNTWHRWEEFMGLTHLVVAARPGWHLPTSGKLVDFVHEHRVQDHTSWKNSPAGKLLIVEMTLLPISATGIRQARARGESIRYLVPDSVIEYINQNQLYNT</sequence>
<keyword evidence="7 11" id="KW-0547">Nucleotide-binding</keyword>
<dbReference type="EC" id="2.7.7.18" evidence="11"/>
<dbReference type="SUPFAM" id="SSF52374">
    <property type="entry name" value="Nucleotidylyl transferase"/>
    <property type="match status" value="1"/>
</dbReference>